<accession>A0ACB9TGG9</accession>
<dbReference type="Proteomes" id="UP001056778">
    <property type="component" value="Chromosome 3"/>
</dbReference>
<evidence type="ECO:0000313" key="1">
    <source>
        <dbReference type="EMBL" id="KAI4465905.1"/>
    </source>
</evidence>
<evidence type="ECO:0000313" key="2">
    <source>
        <dbReference type="Proteomes" id="UP001056778"/>
    </source>
</evidence>
<name>A0ACB9TGG9_HOLOL</name>
<protein>
    <submittedName>
        <fullName evidence="1">Uncharacterized protein</fullName>
    </submittedName>
</protein>
<keyword evidence="2" id="KW-1185">Reference proteome</keyword>
<reference evidence="1" key="1">
    <citation type="submission" date="2022-04" db="EMBL/GenBank/DDBJ databases">
        <title>Chromosome-scale genome assembly of Holotrichia oblita Faldermann.</title>
        <authorList>
            <person name="Rongchong L."/>
        </authorList>
    </citation>
    <scope>NUCLEOTIDE SEQUENCE</scope>
    <source>
        <strain evidence="1">81SQS9</strain>
    </source>
</reference>
<organism evidence="1 2">
    <name type="scientific">Holotrichia oblita</name>
    <name type="common">Chafer beetle</name>
    <dbReference type="NCBI Taxonomy" id="644536"/>
    <lineage>
        <taxon>Eukaryota</taxon>
        <taxon>Metazoa</taxon>
        <taxon>Ecdysozoa</taxon>
        <taxon>Arthropoda</taxon>
        <taxon>Hexapoda</taxon>
        <taxon>Insecta</taxon>
        <taxon>Pterygota</taxon>
        <taxon>Neoptera</taxon>
        <taxon>Endopterygota</taxon>
        <taxon>Coleoptera</taxon>
        <taxon>Polyphaga</taxon>
        <taxon>Scarabaeiformia</taxon>
        <taxon>Scarabaeidae</taxon>
        <taxon>Melolonthinae</taxon>
        <taxon>Holotrichia</taxon>
    </lineage>
</organism>
<gene>
    <name evidence="1" type="ORF">MML48_3g00019614</name>
</gene>
<dbReference type="EMBL" id="CM043017">
    <property type="protein sequence ID" value="KAI4465905.1"/>
    <property type="molecule type" value="Genomic_DNA"/>
</dbReference>
<proteinExistence type="predicted"/>
<comment type="caution">
    <text evidence="1">The sequence shown here is derived from an EMBL/GenBank/DDBJ whole genome shotgun (WGS) entry which is preliminary data.</text>
</comment>
<sequence>MLSSKKILNKNTCKGTPNSYHIDQIATSTLKTESFMKNQIEKLFQFTNDQVRVVLFRECDFRGRKLLFDSQAIQKIPLASQTGSQQEINNRSQTEKEKKTYAEVSNGFGYLYTKPNSDIPQLSEMIFGSVAMSYRGTSYKIHSLGSPPRFMCTQVFPCPRQARGGRSSAPGRTSCGHRQNNCNGTSSLSLEHSSKLEDSSTSCTTSFSDQSVHSTASDTLLVCRRNRSVPLDVPQSNNGVSTNIPNFSVVGDSGFGGDQSYGSFSSSIGPQSFPHCDTNLNNNSNTTFSCGSVYKRWLRSASTSLEFSTSSLTGSASADECYLKPHPRTRKLGLAIIIELTTGQEDFISTLVTAVLTHHLGWVATVLNTKPDDEEAIKKLQKTGNPLWGQLNDLYGAIGFPTKMAHTIITGSNKPELITKMLNSLTYFIRCNDVLKQTSSRWDVVEENSAVDEICREKRCIPKENYKKYQDHLDEMAASNLSLKKFNVSNGLNIDLKLDKSKINHIMKYNELQKLDEDVNDEEISNLRPAKGLSKTSTCIKDLSKLEHNESNLKNTSTNLSRTSSSTLLTKTSTCFGDLSKMIENEKEETNEDSMSNDTVCIMENSSSSTPKDHFGLTNEDIHRKVQRLFRGLNDVPKYHSNQEIHRFNKVDLEKQRSSSSSVLSADQAKDVVFILGDNEPLVGLKKNTQQNFIESKKNEILPETNSSMEESGEFSNTNFKDSDFIKYNHSFDIKPSTSWTHLEQENKNENYDTNREPTCSTSSDQGNKKKTFLRSQSEPPENVKGNDSSLKPRFRYTGVKFNFQQHPQIFTNYMRSKNIELSNLSFAEKAMKFNGALSTNFDFTSCEDNFEEVEALQTPSNASELEFTSELGDLEKVDVQHVKESEKIHKTFRRNFLPNTIISEPTLEEASNDCENDTKINSEKCSISTDRNLNRIKNLNLIELPMPKSITSTCPLTIGYTSTLFRGISECYTSDMVLQGISLPKTIWETSLRKDLSLTARHPLLDQPVDEAVAIVADTDTWEVQLISSHTYVIDKGSSGVRIGMSQLVANMLESLLHMWKLHTPPEYCLMHIEQRLQEFCTRSKALAQMLLATDFCNMELLTTSLQLEVNDIPLLMAVASTHSPQITQKYGLSFQ</sequence>